<keyword evidence="2" id="KW-1185">Reference proteome</keyword>
<proteinExistence type="predicted"/>
<evidence type="ECO:0000313" key="2">
    <source>
        <dbReference type="Proteomes" id="UP001148662"/>
    </source>
</evidence>
<protein>
    <submittedName>
        <fullName evidence="1">Uncharacterized protein</fullName>
    </submittedName>
</protein>
<gene>
    <name evidence="1" type="ORF">NM688_g5872</name>
</gene>
<name>A0ACC1SNA5_9APHY</name>
<reference evidence="1" key="1">
    <citation type="submission" date="2022-07" db="EMBL/GenBank/DDBJ databases">
        <title>Genome Sequence of Phlebia brevispora.</title>
        <authorList>
            <person name="Buettner E."/>
        </authorList>
    </citation>
    <scope>NUCLEOTIDE SEQUENCE</scope>
    <source>
        <strain evidence="1">MPL23</strain>
    </source>
</reference>
<dbReference type="Proteomes" id="UP001148662">
    <property type="component" value="Unassembled WGS sequence"/>
</dbReference>
<dbReference type="EMBL" id="JANHOG010001132">
    <property type="protein sequence ID" value="KAJ3543283.1"/>
    <property type="molecule type" value="Genomic_DNA"/>
</dbReference>
<accession>A0ACC1SNA5</accession>
<comment type="caution">
    <text evidence="1">The sequence shown here is derived from an EMBL/GenBank/DDBJ whole genome shotgun (WGS) entry which is preliminary data.</text>
</comment>
<sequence>MSKYAVKNRLPLSTDYHFVYCTEEQVATCRKLCKTSPKRVVQFIHKDVKVDNAGNVKNNGLDQNTAASLVAVGELVKGERANPEHMKTWRKLIDAGVIEALVYSVLNSANFFQTLPGMPEDIKQKAMDDVRSFLMLDGLRHRLTIRTSRVIDASTILLPLGNPVKRVTLDKPPVADPPGQDLLVHHTDSLIWEEPFNTLREEESHMFERLVVAALFYRIIVADPTMLDIAYNDLTIPLITRHWVYSGSCVENQVDAFMTSTALFSLIRPEFEHLQKYIQENQKKLSATQLFSQMCVGAGTTPFGEKSDKTKALVDAFGTRFEILNGREAKTVMELTLGLLQSLASRGPDNNKFALALVSNDAFWRALFGLQKRIEKGEARDSGGDPTEKHLLMLPVVLVSSEFDCLKDGAMGEFLCTCARAGFFDAFDDVIEGILAVSVAKRINVSQLFAQVFMTMREALVQCTQEQRATLSAQFPRWRTLAALFLHDIKSQSKLSGPPDANSFLPAQVSWQLFALLHVGCKSTKSCARRGCNKAGTARCGTCKVVVYCGPECQKLDWKGHKLLCSRGFMNIVGHDMEQCETLDMDSMIRESGGRRNMFAAMSGKSSGKRPAAPGLHDLD</sequence>
<evidence type="ECO:0000313" key="1">
    <source>
        <dbReference type="EMBL" id="KAJ3543283.1"/>
    </source>
</evidence>
<organism evidence="1 2">
    <name type="scientific">Phlebia brevispora</name>
    <dbReference type="NCBI Taxonomy" id="194682"/>
    <lineage>
        <taxon>Eukaryota</taxon>
        <taxon>Fungi</taxon>
        <taxon>Dikarya</taxon>
        <taxon>Basidiomycota</taxon>
        <taxon>Agaricomycotina</taxon>
        <taxon>Agaricomycetes</taxon>
        <taxon>Polyporales</taxon>
        <taxon>Meruliaceae</taxon>
        <taxon>Phlebia</taxon>
    </lineage>
</organism>